<dbReference type="AlphaFoldDB" id="A0A1D2J463"/>
<dbReference type="InterPro" id="IPR056867">
    <property type="entry name" value="LRR_15"/>
</dbReference>
<dbReference type="VEuPathDB" id="FungiDB:PABG_02115"/>
<evidence type="ECO:0000313" key="2">
    <source>
        <dbReference type="EMBL" id="ODH13112.1"/>
    </source>
</evidence>
<evidence type="ECO:0000313" key="3">
    <source>
        <dbReference type="Proteomes" id="UP000242814"/>
    </source>
</evidence>
<sequence length="121" mass="13242">MAEKGLQAGSPDALISFLGTFCAYIGKVEVGDAWAWEVMYSQNDGDMGRPFILPLLTSGHVHWPGNTQIPVDRAFPGVQQFWAARFPKTETAVASQKLVCNYPYTAYVLLTGNGAEQIIEC</sequence>
<dbReference type="Pfam" id="PF24969">
    <property type="entry name" value="LRR_15"/>
    <property type="match status" value="1"/>
</dbReference>
<dbReference type="EMBL" id="LZYO01000580">
    <property type="protein sequence ID" value="ODH13112.1"/>
    <property type="molecule type" value="Genomic_DNA"/>
</dbReference>
<reference evidence="2 3" key="1">
    <citation type="submission" date="2016-06" db="EMBL/GenBank/DDBJ databases">
        <authorList>
            <person name="Kjaerup R.B."/>
            <person name="Dalgaard T.S."/>
            <person name="Juul-Madsen H.R."/>
        </authorList>
    </citation>
    <scope>NUCLEOTIDE SEQUENCE [LARGE SCALE GENOMIC DNA]</scope>
    <source>
        <strain evidence="2 3">Pb300</strain>
    </source>
</reference>
<proteinExistence type="predicted"/>
<accession>A0A1D2J463</accession>
<evidence type="ECO:0000259" key="1">
    <source>
        <dbReference type="Pfam" id="PF24969"/>
    </source>
</evidence>
<gene>
    <name evidence="2" type="ORF">ACO22_07591</name>
</gene>
<protein>
    <recommendedName>
        <fullName evidence="1">Leucine-rich repeat domain-containing protein</fullName>
    </recommendedName>
</protein>
<name>A0A1D2J463_PARBR</name>
<dbReference type="Proteomes" id="UP000242814">
    <property type="component" value="Unassembled WGS sequence"/>
</dbReference>
<organism evidence="2 3">
    <name type="scientific">Paracoccidioides brasiliensis</name>
    <dbReference type="NCBI Taxonomy" id="121759"/>
    <lineage>
        <taxon>Eukaryota</taxon>
        <taxon>Fungi</taxon>
        <taxon>Dikarya</taxon>
        <taxon>Ascomycota</taxon>
        <taxon>Pezizomycotina</taxon>
        <taxon>Eurotiomycetes</taxon>
        <taxon>Eurotiomycetidae</taxon>
        <taxon>Onygenales</taxon>
        <taxon>Ajellomycetaceae</taxon>
        <taxon>Paracoccidioides</taxon>
    </lineage>
</organism>
<comment type="caution">
    <text evidence="2">The sequence shown here is derived from an EMBL/GenBank/DDBJ whole genome shotgun (WGS) entry which is preliminary data.</text>
</comment>
<feature type="domain" description="Leucine-rich repeat" evidence="1">
    <location>
        <begin position="42"/>
        <end position="120"/>
    </location>
</feature>